<dbReference type="GO" id="GO:0006351">
    <property type="term" value="P:DNA-templated transcription"/>
    <property type="evidence" value="ECO:0007669"/>
    <property type="project" value="InterPro"/>
</dbReference>
<evidence type="ECO:0000313" key="4">
    <source>
        <dbReference type="EMBL" id="KAH7329445.1"/>
    </source>
</evidence>
<dbReference type="CDD" id="cd12148">
    <property type="entry name" value="fungal_TF_MHR"/>
    <property type="match status" value="1"/>
</dbReference>
<dbReference type="Gene3D" id="4.10.240.10">
    <property type="entry name" value="Zn(2)-C6 fungal-type DNA-binding domain"/>
    <property type="match status" value="1"/>
</dbReference>
<dbReference type="InterPro" id="IPR050987">
    <property type="entry name" value="AtrR-like"/>
</dbReference>
<evidence type="ECO:0000313" key="5">
    <source>
        <dbReference type="Proteomes" id="UP000813444"/>
    </source>
</evidence>
<dbReference type="SMART" id="SM00066">
    <property type="entry name" value="GAL4"/>
    <property type="match status" value="1"/>
</dbReference>
<proteinExistence type="predicted"/>
<accession>A0A8K0WXP3</accession>
<dbReference type="EMBL" id="JAGPNK010000001">
    <property type="protein sequence ID" value="KAH7329445.1"/>
    <property type="molecule type" value="Genomic_DNA"/>
</dbReference>
<keyword evidence="1" id="KW-0479">Metal-binding</keyword>
<dbReference type="InterPro" id="IPR001138">
    <property type="entry name" value="Zn2Cys6_DnaBD"/>
</dbReference>
<dbReference type="PANTHER" id="PTHR46910">
    <property type="entry name" value="TRANSCRIPTION FACTOR PDR1"/>
    <property type="match status" value="1"/>
</dbReference>
<organism evidence="4 5">
    <name type="scientific">Stachybotrys elegans</name>
    <dbReference type="NCBI Taxonomy" id="80388"/>
    <lineage>
        <taxon>Eukaryota</taxon>
        <taxon>Fungi</taxon>
        <taxon>Dikarya</taxon>
        <taxon>Ascomycota</taxon>
        <taxon>Pezizomycotina</taxon>
        <taxon>Sordariomycetes</taxon>
        <taxon>Hypocreomycetidae</taxon>
        <taxon>Hypocreales</taxon>
        <taxon>Stachybotryaceae</taxon>
        <taxon>Stachybotrys</taxon>
    </lineage>
</organism>
<dbReference type="GO" id="GO:0000981">
    <property type="term" value="F:DNA-binding transcription factor activity, RNA polymerase II-specific"/>
    <property type="evidence" value="ECO:0007669"/>
    <property type="project" value="InterPro"/>
</dbReference>
<sequence length="465" mass="51545">MAEPPNMARTEERPAIQRRSCDRCRARKIACDRASPCSNCAIARASCVHSAIKPRTEEGRQRVLISTQYERKLDDIAKNIDGLKHLLQGLDLSTVPALSAFNSAHAPSSIAPRQLKTPVYEGGSSLSAHSAKLGQFMNQFVGHSSLRNIFPQVDGIMAALRNVTSPGGEALCAQEFMPEAEAPLHQLPPQAEAITVLRWANDHPESYLVLWLSQVLPVDKITETCQRIYFAVADYSQFDFIIVNACLSWLFLEYHVISGQEKYAAFGTACHTNVRMSLSKLPLLMPPTMDAITALTLGAFHAIDNAEALLAWTLTSAAANLSQTLGYHRTSSAEKDEETVRQRKHRFFWTVYRLDKALSLRLGRTPILQDHDVPAPADSTVRRWTMLAEIQGKTYNQLFSSSAAQYSTTSRTEIAKALLAETEALIQETTEALHVSKLVLSLTQLINISRLVKQSCPVKLVKSPY</sequence>
<dbReference type="PROSITE" id="PS00463">
    <property type="entry name" value="ZN2_CY6_FUNGAL_1"/>
    <property type="match status" value="1"/>
</dbReference>
<keyword evidence="5" id="KW-1185">Reference proteome</keyword>
<dbReference type="Pfam" id="PF00172">
    <property type="entry name" value="Zn_clus"/>
    <property type="match status" value="1"/>
</dbReference>
<dbReference type="CDD" id="cd00067">
    <property type="entry name" value="GAL4"/>
    <property type="match status" value="1"/>
</dbReference>
<evidence type="ECO:0000256" key="1">
    <source>
        <dbReference type="ARBA" id="ARBA00022723"/>
    </source>
</evidence>
<keyword evidence="2" id="KW-0539">Nucleus</keyword>
<feature type="domain" description="Zn(2)-C6 fungal-type" evidence="3">
    <location>
        <begin position="20"/>
        <end position="49"/>
    </location>
</feature>
<dbReference type="InterPro" id="IPR036864">
    <property type="entry name" value="Zn2-C6_fun-type_DNA-bd_sf"/>
</dbReference>
<dbReference type="InterPro" id="IPR007219">
    <property type="entry name" value="XnlR_reg_dom"/>
</dbReference>
<reference evidence="4" key="1">
    <citation type="journal article" date="2021" name="Nat. Commun.">
        <title>Genetic determinants of endophytism in the Arabidopsis root mycobiome.</title>
        <authorList>
            <person name="Mesny F."/>
            <person name="Miyauchi S."/>
            <person name="Thiergart T."/>
            <person name="Pickel B."/>
            <person name="Atanasova L."/>
            <person name="Karlsson M."/>
            <person name="Huettel B."/>
            <person name="Barry K.W."/>
            <person name="Haridas S."/>
            <person name="Chen C."/>
            <person name="Bauer D."/>
            <person name="Andreopoulos W."/>
            <person name="Pangilinan J."/>
            <person name="LaButti K."/>
            <person name="Riley R."/>
            <person name="Lipzen A."/>
            <person name="Clum A."/>
            <person name="Drula E."/>
            <person name="Henrissat B."/>
            <person name="Kohler A."/>
            <person name="Grigoriev I.V."/>
            <person name="Martin F.M."/>
            <person name="Hacquard S."/>
        </authorList>
    </citation>
    <scope>NUCLEOTIDE SEQUENCE</scope>
    <source>
        <strain evidence="4">MPI-CAGE-CH-0235</strain>
    </source>
</reference>
<dbReference type="GO" id="GO:0003677">
    <property type="term" value="F:DNA binding"/>
    <property type="evidence" value="ECO:0007669"/>
    <property type="project" value="InterPro"/>
</dbReference>
<dbReference type="Pfam" id="PF04082">
    <property type="entry name" value="Fungal_trans"/>
    <property type="match status" value="1"/>
</dbReference>
<comment type="caution">
    <text evidence="4">The sequence shown here is derived from an EMBL/GenBank/DDBJ whole genome shotgun (WGS) entry which is preliminary data.</text>
</comment>
<dbReference type="SMART" id="SM00906">
    <property type="entry name" value="Fungal_trans"/>
    <property type="match status" value="1"/>
</dbReference>
<evidence type="ECO:0000256" key="2">
    <source>
        <dbReference type="ARBA" id="ARBA00023242"/>
    </source>
</evidence>
<dbReference type="GO" id="GO:0008270">
    <property type="term" value="F:zinc ion binding"/>
    <property type="evidence" value="ECO:0007669"/>
    <property type="project" value="InterPro"/>
</dbReference>
<dbReference type="PROSITE" id="PS50048">
    <property type="entry name" value="ZN2_CY6_FUNGAL_2"/>
    <property type="match status" value="1"/>
</dbReference>
<evidence type="ECO:0000259" key="3">
    <source>
        <dbReference type="PROSITE" id="PS50048"/>
    </source>
</evidence>
<gene>
    <name evidence="4" type="ORF">B0I35DRAFT_45087</name>
</gene>
<dbReference type="Proteomes" id="UP000813444">
    <property type="component" value="Unassembled WGS sequence"/>
</dbReference>
<dbReference type="AlphaFoldDB" id="A0A8K0WXP3"/>
<dbReference type="PANTHER" id="PTHR46910:SF5">
    <property type="entry name" value="ZN(II)2CYS6 TRANSCRIPTION FACTOR (EUROFUNG)"/>
    <property type="match status" value="1"/>
</dbReference>
<dbReference type="SUPFAM" id="SSF57701">
    <property type="entry name" value="Zn2/Cys6 DNA-binding domain"/>
    <property type="match status" value="1"/>
</dbReference>
<dbReference type="OrthoDB" id="103819at2759"/>
<protein>
    <recommendedName>
        <fullName evidence="3">Zn(2)-C6 fungal-type domain-containing protein</fullName>
    </recommendedName>
</protein>
<name>A0A8K0WXP3_9HYPO</name>